<evidence type="ECO:0000256" key="5">
    <source>
        <dbReference type="ARBA" id="ARBA00022679"/>
    </source>
</evidence>
<dbReference type="Proteomes" id="UP000184089">
    <property type="component" value="Unassembled WGS sequence"/>
</dbReference>
<evidence type="ECO:0000313" key="14">
    <source>
        <dbReference type="Proteomes" id="UP000474718"/>
    </source>
</evidence>
<evidence type="ECO:0000313" key="12">
    <source>
        <dbReference type="EMBL" id="SHF69674.1"/>
    </source>
</evidence>
<keyword evidence="14" id="KW-1185">Reference proteome</keyword>
<keyword evidence="7 10" id="KW-0804">Transcription</keyword>
<dbReference type="GO" id="GO:0003899">
    <property type="term" value="F:DNA-directed RNA polymerase activity"/>
    <property type="evidence" value="ECO:0007669"/>
    <property type="project" value="UniProtKB-UniRule"/>
</dbReference>
<name>A0AAQ1MBM2_9FIRM</name>
<evidence type="ECO:0000313" key="11">
    <source>
        <dbReference type="EMBL" id="MZL68714.1"/>
    </source>
</evidence>
<keyword evidence="4 10" id="KW-0240">DNA-directed RNA polymerase</keyword>
<evidence type="ECO:0000256" key="3">
    <source>
        <dbReference type="ARBA" id="ARBA00013725"/>
    </source>
</evidence>
<dbReference type="AlphaFoldDB" id="A0AAQ1MBM2"/>
<dbReference type="GO" id="GO:0006351">
    <property type="term" value="P:DNA-templated transcription"/>
    <property type="evidence" value="ECO:0007669"/>
    <property type="project" value="UniProtKB-UniRule"/>
</dbReference>
<gene>
    <name evidence="10" type="primary">rpoZ</name>
    <name evidence="11" type="ORF">GT747_02850</name>
    <name evidence="12" type="ORF">SAMN05444424_0372</name>
</gene>
<reference evidence="11 14" key="3">
    <citation type="journal article" date="2019" name="Nat. Med.">
        <title>A library of human gut bacterial isolates paired with longitudinal multiomics data enables mechanistic microbiome research.</title>
        <authorList>
            <person name="Poyet M."/>
            <person name="Groussin M."/>
            <person name="Gibbons S.M."/>
            <person name="Avila-Pacheco J."/>
            <person name="Jiang X."/>
            <person name="Kearney S.M."/>
            <person name="Perrotta A.R."/>
            <person name="Berdy B."/>
            <person name="Zhao S."/>
            <person name="Lieberman T.D."/>
            <person name="Swanson P.K."/>
            <person name="Smith M."/>
            <person name="Roesemann S."/>
            <person name="Alexander J.E."/>
            <person name="Rich S.A."/>
            <person name="Livny J."/>
            <person name="Vlamakis H."/>
            <person name="Clish C."/>
            <person name="Bullock K."/>
            <person name="Deik A."/>
            <person name="Scott J."/>
            <person name="Pierce K.A."/>
            <person name="Xavier R.J."/>
            <person name="Alm E.J."/>
        </authorList>
    </citation>
    <scope>NUCLEOTIDE SEQUENCE [LARGE SCALE GENOMIC DNA]</scope>
    <source>
        <strain evidence="11 14">BIOML-A2</strain>
    </source>
</reference>
<sequence>MLRPALSELLKPNQSYYMLVVAVAKRAREIVEEAAEEERILVEKPVKLAVMEFANNVCSIRDDGRND</sequence>
<organism evidence="12 13">
    <name type="scientific">Bittarella massiliensis</name>
    <name type="common">ex Durand et al. 2017</name>
    <dbReference type="NCBI Taxonomy" id="1720313"/>
    <lineage>
        <taxon>Bacteria</taxon>
        <taxon>Bacillati</taxon>
        <taxon>Bacillota</taxon>
        <taxon>Clostridia</taxon>
        <taxon>Eubacteriales</taxon>
        <taxon>Oscillospiraceae</taxon>
        <taxon>Bittarella (ex Durand et al. 2017)</taxon>
    </lineage>
</organism>
<reference evidence="12" key="2">
    <citation type="submission" date="2016-11" db="EMBL/GenBank/DDBJ databases">
        <authorList>
            <person name="Varghese N."/>
            <person name="Submissions S."/>
        </authorList>
    </citation>
    <scope>NUCLEOTIDE SEQUENCE</scope>
    <source>
        <strain evidence="12">DSM 4029</strain>
    </source>
</reference>
<evidence type="ECO:0000256" key="8">
    <source>
        <dbReference type="ARBA" id="ARBA00029924"/>
    </source>
</evidence>
<dbReference type="SUPFAM" id="SSF63562">
    <property type="entry name" value="RPB6/omega subunit-like"/>
    <property type="match status" value="1"/>
</dbReference>
<dbReference type="EC" id="2.7.7.6" evidence="2 10"/>
<evidence type="ECO:0000256" key="2">
    <source>
        <dbReference type="ARBA" id="ARBA00012418"/>
    </source>
</evidence>
<keyword evidence="6 10" id="KW-0548">Nucleotidyltransferase</keyword>
<evidence type="ECO:0000313" key="13">
    <source>
        <dbReference type="Proteomes" id="UP000184089"/>
    </source>
</evidence>
<comment type="catalytic activity">
    <reaction evidence="9 10">
        <text>RNA(n) + a ribonucleoside 5'-triphosphate = RNA(n+1) + diphosphate</text>
        <dbReference type="Rhea" id="RHEA:21248"/>
        <dbReference type="Rhea" id="RHEA-COMP:14527"/>
        <dbReference type="Rhea" id="RHEA-COMP:17342"/>
        <dbReference type="ChEBI" id="CHEBI:33019"/>
        <dbReference type="ChEBI" id="CHEBI:61557"/>
        <dbReference type="ChEBI" id="CHEBI:140395"/>
        <dbReference type="EC" id="2.7.7.6"/>
    </reaction>
</comment>
<dbReference type="EMBL" id="FQVY01000001">
    <property type="protein sequence ID" value="SHF69674.1"/>
    <property type="molecule type" value="Genomic_DNA"/>
</dbReference>
<dbReference type="EMBL" id="WWVX01000001">
    <property type="protein sequence ID" value="MZL68714.1"/>
    <property type="molecule type" value="Genomic_DNA"/>
</dbReference>
<comment type="caution">
    <text evidence="12">The sequence shown here is derived from an EMBL/GenBank/DDBJ whole genome shotgun (WGS) entry which is preliminary data.</text>
</comment>
<evidence type="ECO:0000256" key="7">
    <source>
        <dbReference type="ARBA" id="ARBA00023163"/>
    </source>
</evidence>
<evidence type="ECO:0000256" key="1">
    <source>
        <dbReference type="ARBA" id="ARBA00006711"/>
    </source>
</evidence>
<keyword evidence="5 10" id="KW-0808">Transferase</keyword>
<dbReference type="SMART" id="SM01409">
    <property type="entry name" value="RNA_pol_Rpb6"/>
    <property type="match status" value="1"/>
</dbReference>
<dbReference type="GO" id="GO:0000428">
    <property type="term" value="C:DNA-directed RNA polymerase complex"/>
    <property type="evidence" value="ECO:0007669"/>
    <property type="project" value="UniProtKB-KW"/>
</dbReference>
<evidence type="ECO:0000256" key="4">
    <source>
        <dbReference type="ARBA" id="ARBA00022478"/>
    </source>
</evidence>
<dbReference type="InterPro" id="IPR003716">
    <property type="entry name" value="DNA-dir_RNA_pol_omega"/>
</dbReference>
<reference evidence="13" key="1">
    <citation type="submission" date="2016-11" db="EMBL/GenBank/DDBJ databases">
        <authorList>
            <person name="Jaros S."/>
            <person name="Januszkiewicz K."/>
            <person name="Wedrychowicz H."/>
        </authorList>
    </citation>
    <scope>NUCLEOTIDE SEQUENCE [LARGE SCALE GENOMIC DNA]</scope>
    <source>
        <strain evidence="13">DSM 4029</strain>
    </source>
</reference>
<evidence type="ECO:0000256" key="10">
    <source>
        <dbReference type="HAMAP-Rule" id="MF_00366"/>
    </source>
</evidence>
<accession>A0AAQ1MBM2</accession>
<evidence type="ECO:0000256" key="9">
    <source>
        <dbReference type="ARBA" id="ARBA00048552"/>
    </source>
</evidence>
<protein>
    <recommendedName>
        <fullName evidence="3 10">DNA-directed RNA polymerase subunit omega</fullName>
        <shortName evidence="10">RNAP omega subunit</shortName>
        <ecNumber evidence="2 10">2.7.7.6</ecNumber>
    </recommendedName>
    <alternativeName>
        <fullName evidence="10">RNA polymerase omega subunit</fullName>
    </alternativeName>
    <alternativeName>
        <fullName evidence="8 10">Transcriptase subunit omega</fullName>
    </alternativeName>
</protein>
<dbReference type="GO" id="GO:0003677">
    <property type="term" value="F:DNA binding"/>
    <property type="evidence" value="ECO:0007669"/>
    <property type="project" value="UniProtKB-UniRule"/>
</dbReference>
<dbReference type="Gene3D" id="3.90.940.10">
    <property type="match status" value="1"/>
</dbReference>
<dbReference type="HAMAP" id="MF_00366">
    <property type="entry name" value="RNApol_bact_RpoZ"/>
    <property type="match status" value="1"/>
</dbReference>
<dbReference type="Proteomes" id="UP000474718">
    <property type="component" value="Unassembled WGS sequence"/>
</dbReference>
<dbReference type="RefSeq" id="WP_021658601.1">
    <property type="nucleotide sequence ID" value="NZ_FQVY01000001.1"/>
</dbReference>
<proteinExistence type="inferred from homology"/>
<comment type="function">
    <text evidence="10">Promotes RNA polymerase assembly. Latches the N- and C-terminal regions of the beta' subunit thereby facilitating its interaction with the beta and alpha subunits.</text>
</comment>
<dbReference type="InterPro" id="IPR006110">
    <property type="entry name" value="Pol_omega/Rpo6/RPB6"/>
</dbReference>
<comment type="subunit">
    <text evidence="10">The RNAP catalytic core consists of 2 alpha, 1 beta, 1 beta' and 1 omega subunit. When a sigma factor is associated with the core the holoenzyme is formed, which can initiate transcription.</text>
</comment>
<evidence type="ECO:0000256" key="6">
    <source>
        <dbReference type="ARBA" id="ARBA00022695"/>
    </source>
</evidence>
<dbReference type="Pfam" id="PF01192">
    <property type="entry name" value="RNA_pol_Rpb6"/>
    <property type="match status" value="1"/>
</dbReference>
<dbReference type="InterPro" id="IPR036161">
    <property type="entry name" value="RPB6/omega-like_sf"/>
</dbReference>
<comment type="similarity">
    <text evidence="1 10">Belongs to the RNA polymerase subunit omega family.</text>
</comment>